<accession>A0A191Z2Z6</accession>
<evidence type="ECO:0000313" key="1">
    <source>
        <dbReference type="EMBL" id="ANJ59373.1"/>
    </source>
</evidence>
<evidence type="ECO:0000313" key="2">
    <source>
        <dbReference type="Proteomes" id="UP000078354"/>
    </source>
</evidence>
<keyword evidence="2" id="KW-1185">Reference proteome</keyword>
<gene>
    <name evidence="1" type="ORF">PMA3_15865</name>
</gene>
<dbReference type="OrthoDB" id="6891193at2"/>
<organism evidence="1 2">
    <name type="scientific">Pseudomonas silesiensis</name>
    <dbReference type="NCBI Taxonomy" id="1853130"/>
    <lineage>
        <taxon>Bacteria</taxon>
        <taxon>Pseudomonadati</taxon>
        <taxon>Pseudomonadota</taxon>
        <taxon>Gammaproteobacteria</taxon>
        <taxon>Pseudomonadales</taxon>
        <taxon>Pseudomonadaceae</taxon>
        <taxon>Pseudomonas</taxon>
    </lineage>
</organism>
<reference evidence="1 2" key="1">
    <citation type="journal article" date="2018" name="Syst. Appl. Microbiol.">
        <title>Pseudomonas silesiensis sp. nov. strain A3T isolated from a biological pesticide sewage treatment plant and analysis of the complete genome sequence.</title>
        <authorList>
            <person name="Kaminski M.A."/>
            <person name="Furmanczyk E.M."/>
            <person name="Sobczak A."/>
            <person name="Dziembowski A."/>
            <person name="Lipinski L."/>
        </authorList>
    </citation>
    <scope>NUCLEOTIDE SEQUENCE [LARGE SCALE GENOMIC DNA]</scope>
    <source>
        <strain evidence="1 2">A3</strain>
    </source>
</reference>
<dbReference type="KEGG" id="psil:PMA3_15865"/>
<sequence length="664" mass="72774">MAGSDKKEQKLASDEFASGGAAPLVVQDPDVSAFVIKDDPLGLILRATLNTDQKTTIATWGGSLPTNPARTEYFRLQVARAGSNEWTLLQEHPYAGRANPVWVPLNFIIPKEFLLDAENEGAFELRYEHENQLTAKDWSNRVPIYIDKIPPNLGINPKPMVFTVKPPIVDTSFGVNDYLEATIPTWDGDKPDVQMYYGWMKDKLPEKPEDMDVIEGPIPVSPGQTVRIPKAKIIETGDGLRCGGYILVDKAGNAILSRYELMSVALGPWPVPLLDTPKVTDGTGGELLRSDIVDGGVMVNIPHITNGKSTDQIVVRWGVEQLESPTPVGANPSGGINIPVPWATIWKEYGSDTVGVVETEVAYKVFRGVEPFPSDIETVKCNLSAPGPVNPLPDPEPGNPGLKKVTITGESAKPDELIDSDEDQEVVARIELVDPLVDRDTYQVMWNGTPIGVPYEIDVAKDTVGNFIEISLLDDWDIIRDAGPSSTMPVWYELTNAAHENPEEPKDRTPVKIEFLILKLPDAEPLWTNPAGILWCNSLRWDSTATKFGVEYRIPPSKHLNEGDEVTVTWKAYTDFDNPVEVPSARKSATFTNISKEQAENGIVWLIEPYVDHILPTYTKSAPIGKGEVTYAITGKPASSVPTNTEVGMFVGEGTCNVPPPPNP</sequence>
<dbReference type="AlphaFoldDB" id="A0A191Z2Z6"/>
<protein>
    <submittedName>
        <fullName evidence="1">Uncharacterized protein</fullName>
    </submittedName>
</protein>
<dbReference type="Proteomes" id="UP000078354">
    <property type="component" value="Chromosome"/>
</dbReference>
<name>A0A191Z2Z6_9PSED</name>
<proteinExistence type="predicted"/>
<dbReference type="EMBL" id="CP014870">
    <property type="protein sequence ID" value="ANJ59373.1"/>
    <property type="molecule type" value="Genomic_DNA"/>
</dbReference>